<feature type="region of interest" description="Disordered" evidence="1">
    <location>
        <begin position="49"/>
        <end position="79"/>
    </location>
</feature>
<feature type="region of interest" description="Disordered" evidence="1">
    <location>
        <begin position="579"/>
        <end position="602"/>
    </location>
</feature>
<name>A0A6P6Y0K0_DERPT</name>
<keyword evidence="2" id="KW-0472">Membrane</keyword>
<keyword evidence="2" id="KW-1133">Transmembrane helix</keyword>
<dbReference type="RefSeq" id="XP_027198983.1">
    <property type="nucleotide sequence ID" value="XM_027343182.1"/>
</dbReference>
<feature type="compositionally biased region" description="Low complexity" evidence="1">
    <location>
        <begin position="735"/>
        <end position="752"/>
    </location>
</feature>
<organism evidence="3 4">
    <name type="scientific">Dermatophagoides pteronyssinus</name>
    <name type="common">European house dust mite</name>
    <dbReference type="NCBI Taxonomy" id="6956"/>
    <lineage>
        <taxon>Eukaryota</taxon>
        <taxon>Metazoa</taxon>
        <taxon>Ecdysozoa</taxon>
        <taxon>Arthropoda</taxon>
        <taxon>Chelicerata</taxon>
        <taxon>Arachnida</taxon>
        <taxon>Acari</taxon>
        <taxon>Acariformes</taxon>
        <taxon>Sarcoptiformes</taxon>
        <taxon>Astigmata</taxon>
        <taxon>Psoroptidia</taxon>
        <taxon>Analgoidea</taxon>
        <taxon>Pyroglyphidae</taxon>
        <taxon>Dermatophagoidinae</taxon>
        <taxon>Dermatophagoides</taxon>
    </lineage>
</organism>
<evidence type="ECO:0000256" key="1">
    <source>
        <dbReference type="SAM" id="MobiDB-lite"/>
    </source>
</evidence>
<feature type="transmembrane region" description="Helical" evidence="2">
    <location>
        <begin position="322"/>
        <end position="345"/>
    </location>
</feature>
<reference evidence="4" key="1">
    <citation type="submission" date="2025-08" db="UniProtKB">
        <authorList>
            <consortium name="RefSeq"/>
        </authorList>
    </citation>
    <scope>IDENTIFICATION</scope>
    <source>
        <strain evidence="4">Airmid</strain>
    </source>
</reference>
<keyword evidence="2" id="KW-0812">Transmembrane</keyword>
<feature type="region of interest" description="Disordered" evidence="1">
    <location>
        <begin position="406"/>
        <end position="427"/>
    </location>
</feature>
<dbReference type="InParanoid" id="A0A6P6Y0K0"/>
<protein>
    <submittedName>
        <fullName evidence="4">Uncharacterized protein</fullName>
    </submittedName>
</protein>
<dbReference type="OrthoDB" id="6412219at2759"/>
<feature type="compositionally biased region" description="Polar residues" evidence="1">
    <location>
        <begin position="718"/>
        <end position="731"/>
    </location>
</feature>
<gene>
    <name evidence="4" type="primary">LOC113793193</name>
</gene>
<feature type="compositionally biased region" description="Polar residues" evidence="1">
    <location>
        <begin position="583"/>
        <end position="592"/>
    </location>
</feature>
<evidence type="ECO:0000313" key="3">
    <source>
        <dbReference type="Proteomes" id="UP000515146"/>
    </source>
</evidence>
<proteinExistence type="predicted"/>
<keyword evidence="3" id="KW-1185">Reference proteome</keyword>
<evidence type="ECO:0000256" key="2">
    <source>
        <dbReference type="SAM" id="Phobius"/>
    </source>
</evidence>
<sequence length="764" mass="83969">MKPNHLVYDSVQTNINQNNQTTLYHPFSLSTNLINRNKSATIGDILKINSDKTTNDDDSNSGMVSIDDDDETSSSPLPLSSLSDFDRFIIDNGSGADPGVNSQLDSAIEHQLVINSSSISSDWNDWISNSAGVTLMMDAETTTLPPSSLSSVTPTFLPNSKTILKITTTPMNSSIMTASSTETPQIVSSSLKKQLLISNTYHHLSKHNSSLSKSSNWLAMKPNAINIDSSMQSSDKSTNHLTTIATIANSISAAFLPTQLQSQTVNRTISSQPGSIAAGSIDYVVDTPPHSLPGFPTSSGTNGSGEDDDYFTDWSTTQDYQFLINLSIGGIIITTFVLLLFLLWLCCSKNDRDQYSIRKVPGNNHHRHHRSSINTSSSDSINTGISVNVCNNDVLSKRRSNCSLYISNPNSEDSQPDIPGGTLSNNNNNNGSIIFQNQLADHQHHANSHHHHHHNYTNKPITTIIRKYDVECGNDGDGNSNDSGHSFDAIFDSEKFKAISVDLHDQKQRRRSNGLQLARNLAAYCENQHLQSTKDSKRMSNTGDLKMINKIDPSSTNTTMTIYDYYDNNTDHQMIGRSRTLPWPTNGNSTSADEPEAKLSDDNKHTSISSLFTRTPIDGQVNFTKKRRNRMHNDSAAAIAMNRSGLLQLISHDTKDTGDNSNQRNRMMLMAKASPDALLTYYEKMTQMNSTCCDTNTESCTRKNNDQQTIDSTLSNQKRIHQNSPETSSGDSIILTGGNNTMTGLSSTTSSSPPIVVYNQRTVL</sequence>
<feature type="region of interest" description="Disordered" evidence="1">
    <location>
        <begin position="718"/>
        <end position="753"/>
    </location>
</feature>
<evidence type="ECO:0000313" key="4">
    <source>
        <dbReference type="RefSeq" id="XP_027198983.1"/>
    </source>
</evidence>
<dbReference type="AlphaFoldDB" id="A0A6P6Y0K0"/>
<dbReference type="Proteomes" id="UP000515146">
    <property type="component" value="Unplaced"/>
</dbReference>
<dbReference type="KEGG" id="dpte:113793193"/>
<accession>A0A6P6Y0K0</accession>